<organism evidence="2">
    <name type="scientific">Glycine max</name>
    <name type="common">Soybean</name>
    <name type="synonym">Glycine hispida</name>
    <dbReference type="NCBI Taxonomy" id="3847"/>
    <lineage>
        <taxon>Eukaryota</taxon>
        <taxon>Viridiplantae</taxon>
        <taxon>Streptophyta</taxon>
        <taxon>Embryophyta</taxon>
        <taxon>Tracheophyta</taxon>
        <taxon>Spermatophyta</taxon>
        <taxon>Magnoliopsida</taxon>
        <taxon>eudicotyledons</taxon>
        <taxon>Gunneridae</taxon>
        <taxon>Pentapetalae</taxon>
        <taxon>rosids</taxon>
        <taxon>fabids</taxon>
        <taxon>Fabales</taxon>
        <taxon>Fabaceae</taxon>
        <taxon>Papilionoideae</taxon>
        <taxon>50 kb inversion clade</taxon>
        <taxon>NPAAA clade</taxon>
        <taxon>indigoferoid/millettioid clade</taxon>
        <taxon>Phaseoleae</taxon>
        <taxon>Glycine</taxon>
        <taxon>Glycine subgen. Soja</taxon>
    </lineage>
</organism>
<dbReference type="EMBL" id="CM000834">
    <property type="protein sequence ID" value="KRH75190.1"/>
    <property type="molecule type" value="Genomic_DNA"/>
</dbReference>
<keyword evidence="1" id="KW-1133">Transmembrane helix</keyword>
<dbReference type="HOGENOM" id="CLU_1838731_0_0_1"/>
<gene>
    <name evidence="2" type="ORF">GLYMA_01G068700</name>
</gene>
<reference evidence="3" key="2">
    <citation type="submission" date="2018-02" db="UniProtKB">
        <authorList>
            <consortium name="EnsemblPlants"/>
        </authorList>
    </citation>
    <scope>IDENTIFICATION</scope>
    <source>
        <strain evidence="3">Williams 82</strain>
    </source>
</reference>
<proteinExistence type="predicted"/>
<keyword evidence="1" id="KW-0812">Transmembrane</keyword>
<accession>K7K2A8</accession>
<evidence type="ECO:0000313" key="3">
    <source>
        <dbReference type="EnsemblPlants" id="KRH75190"/>
    </source>
</evidence>
<evidence type="ECO:0000313" key="2">
    <source>
        <dbReference type="EMBL" id="KRH75190.1"/>
    </source>
</evidence>
<feature type="transmembrane region" description="Helical" evidence="1">
    <location>
        <begin position="80"/>
        <end position="98"/>
    </location>
</feature>
<name>K7K2A8_SOYBN</name>
<feature type="transmembrane region" description="Helical" evidence="1">
    <location>
        <begin position="40"/>
        <end position="60"/>
    </location>
</feature>
<dbReference type="EnsemblPlants" id="KRH75190">
    <property type="protein sequence ID" value="KRH75190"/>
    <property type="gene ID" value="GLYMA_01G068700"/>
</dbReference>
<feature type="transmembrane region" description="Helical" evidence="1">
    <location>
        <begin position="15"/>
        <end position="33"/>
    </location>
</feature>
<keyword evidence="1" id="KW-0472">Membrane</keyword>
<evidence type="ECO:0000313" key="4">
    <source>
        <dbReference type="Proteomes" id="UP000008827"/>
    </source>
</evidence>
<dbReference type="PaxDb" id="3847-GLYMA01G09410.1"/>
<reference evidence="2 3" key="1">
    <citation type="journal article" date="2010" name="Nature">
        <title>Genome sequence of the palaeopolyploid soybean.</title>
        <authorList>
            <person name="Schmutz J."/>
            <person name="Cannon S.B."/>
            <person name="Schlueter J."/>
            <person name="Ma J."/>
            <person name="Mitros T."/>
            <person name="Nelson W."/>
            <person name="Hyten D.L."/>
            <person name="Song Q."/>
            <person name="Thelen J.J."/>
            <person name="Cheng J."/>
            <person name="Xu D."/>
            <person name="Hellsten U."/>
            <person name="May G.D."/>
            <person name="Yu Y."/>
            <person name="Sakurai T."/>
            <person name="Umezawa T."/>
            <person name="Bhattacharyya M.K."/>
            <person name="Sandhu D."/>
            <person name="Valliyodan B."/>
            <person name="Lindquist E."/>
            <person name="Peto M."/>
            <person name="Grant D."/>
            <person name="Shu S."/>
            <person name="Goodstein D."/>
            <person name="Barry K."/>
            <person name="Futrell-Griggs M."/>
            <person name="Abernathy B."/>
            <person name="Du J."/>
            <person name="Tian Z."/>
            <person name="Zhu L."/>
            <person name="Gill N."/>
            <person name="Joshi T."/>
            <person name="Libault M."/>
            <person name="Sethuraman A."/>
            <person name="Zhang X.-C."/>
            <person name="Shinozaki K."/>
            <person name="Nguyen H.T."/>
            <person name="Wing R.A."/>
            <person name="Cregan P."/>
            <person name="Specht J."/>
            <person name="Grimwood J."/>
            <person name="Rokhsar D."/>
            <person name="Stacey G."/>
            <person name="Shoemaker R.C."/>
            <person name="Jackson S.A."/>
        </authorList>
    </citation>
    <scope>NUCLEOTIDE SEQUENCE</scope>
    <source>
        <strain evidence="3">cv. Williams 82</strain>
        <tissue evidence="2">Callus</tissue>
    </source>
</reference>
<sequence>MDFFSALSLKFEQSFLASLSLSLSLGGALFMNLCTSSSVLALEMLMVVINSCWGLVPSFGYLDFVLALSNLSTSSLTEVLSIYLFLLLLAFSLFSFLLPHTTWTSFLVPSVSQGCSWIIVDGCHKFMLGVVRPHLLVGFF</sequence>
<protein>
    <submittedName>
        <fullName evidence="2 3">Uncharacterized protein</fullName>
    </submittedName>
</protein>
<evidence type="ECO:0000256" key="1">
    <source>
        <dbReference type="SAM" id="Phobius"/>
    </source>
</evidence>
<dbReference type="InParanoid" id="K7K2A8"/>
<dbReference type="AlphaFoldDB" id="K7K2A8"/>
<dbReference type="Proteomes" id="UP000008827">
    <property type="component" value="Chromosome 1"/>
</dbReference>
<keyword evidence="4" id="KW-1185">Reference proteome</keyword>
<dbReference type="Gramene" id="KRH75190">
    <property type="protein sequence ID" value="KRH75190"/>
    <property type="gene ID" value="GLYMA_01G068700"/>
</dbReference>
<reference evidence="2" key="3">
    <citation type="submission" date="2018-07" db="EMBL/GenBank/DDBJ databases">
        <title>WGS assembly of Glycine max.</title>
        <authorList>
            <person name="Schmutz J."/>
            <person name="Cannon S."/>
            <person name="Schlueter J."/>
            <person name="Ma J."/>
            <person name="Mitros T."/>
            <person name="Nelson W."/>
            <person name="Hyten D."/>
            <person name="Song Q."/>
            <person name="Thelen J."/>
            <person name="Cheng J."/>
            <person name="Xu D."/>
            <person name="Hellsten U."/>
            <person name="May G."/>
            <person name="Yu Y."/>
            <person name="Sakurai T."/>
            <person name="Umezawa T."/>
            <person name="Bhattacharyya M."/>
            <person name="Sandhu D."/>
            <person name="Valliyodan B."/>
            <person name="Lindquist E."/>
            <person name="Peto M."/>
            <person name="Grant D."/>
            <person name="Shu S."/>
            <person name="Goodstein D."/>
            <person name="Barry K."/>
            <person name="Futrell-Griggs M."/>
            <person name="Abernathy B."/>
            <person name="Du J."/>
            <person name="Tian Z."/>
            <person name="Zhu L."/>
            <person name="Gill N."/>
            <person name="Joshi T."/>
            <person name="Libault M."/>
            <person name="Sethuraman A."/>
            <person name="Zhang X."/>
            <person name="Shinozaki K."/>
            <person name="Nguyen H."/>
            <person name="Wing R."/>
            <person name="Cregan P."/>
            <person name="Specht J."/>
            <person name="Grimwood J."/>
            <person name="Rokhsar D."/>
            <person name="Stacey G."/>
            <person name="Shoemaker R."/>
            <person name="Jackson S."/>
        </authorList>
    </citation>
    <scope>NUCLEOTIDE SEQUENCE</scope>
    <source>
        <tissue evidence="2">Callus</tissue>
    </source>
</reference>